<dbReference type="Proteomes" id="UP001185873">
    <property type="component" value="Unassembled WGS sequence"/>
</dbReference>
<sequence length="381" mass="40716">MRVPTPDPTPASSLTAHEDHLRALGLPLVIAPATRRREVLPRSAGVGAGLAVAATGIAAVDRSNDYMIALLERAGPGAEPELLDAPEPIVELLLLAIALWVAAPLVGWLVSTAARRARPVVGSAIGLGALIALVVVPHVVFDPHDGPSYRTTVLLAVGVLVGTYTGLGSLMRWSARRVRRELATMGPMVARVLPILMLAVLFLFFSVEIWQVMVELSWPRTFAVLGVMVVLTVLLVGISTRDDIIQDLGGRAPDHPLRPGERVNLVLVPVLAALIQAALFATLVFLFFVTLGWIAVPEITETRWTLRPPDEPGGLLFGLPVSVTLVRVSLMLATFSALNLAAAAASDAAHKERFVRPMLDEVVRGLAAREAYLGARRRGLP</sequence>
<comment type="caution">
    <text evidence="2">The sequence shown here is derived from an EMBL/GenBank/DDBJ whole genome shotgun (WGS) entry which is preliminary data.</text>
</comment>
<feature type="transmembrane region" description="Helical" evidence="1">
    <location>
        <begin position="218"/>
        <end position="238"/>
    </location>
</feature>
<keyword evidence="1" id="KW-0812">Transmembrane</keyword>
<evidence type="ECO:0000256" key="1">
    <source>
        <dbReference type="SAM" id="Phobius"/>
    </source>
</evidence>
<feature type="transmembrane region" description="Helical" evidence="1">
    <location>
        <begin position="153"/>
        <end position="171"/>
    </location>
</feature>
<reference evidence="2" key="1">
    <citation type="submission" date="2023-10" db="EMBL/GenBank/DDBJ databases">
        <title>Development of a sustainable strategy for remediation of hydrocarbon-contaminated territories based on the waste exchange concept.</title>
        <authorList>
            <person name="Krivoruchko A."/>
        </authorList>
    </citation>
    <scope>NUCLEOTIDE SEQUENCE</scope>
    <source>
        <strain evidence="2">IEGM 1175</strain>
    </source>
</reference>
<gene>
    <name evidence="2" type="ORF">R3P82_11705</name>
</gene>
<feature type="transmembrane region" description="Helical" evidence="1">
    <location>
        <begin position="121"/>
        <end position="141"/>
    </location>
</feature>
<feature type="transmembrane region" description="Helical" evidence="1">
    <location>
        <begin position="39"/>
        <end position="60"/>
    </location>
</feature>
<organism evidence="2 3">
    <name type="scientific">Dietzia maris</name>
    <dbReference type="NCBI Taxonomy" id="37915"/>
    <lineage>
        <taxon>Bacteria</taxon>
        <taxon>Bacillati</taxon>
        <taxon>Actinomycetota</taxon>
        <taxon>Actinomycetes</taxon>
        <taxon>Mycobacteriales</taxon>
        <taxon>Dietziaceae</taxon>
        <taxon>Dietzia</taxon>
    </lineage>
</organism>
<accession>A0AAE4QYZ5</accession>
<feature type="transmembrane region" description="Helical" evidence="1">
    <location>
        <begin position="192"/>
        <end position="212"/>
    </location>
</feature>
<feature type="transmembrane region" description="Helical" evidence="1">
    <location>
        <begin position="315"/>
        <end position="343"/>
    </location>
</feature>
<proteinExistence type="predicted"/>
<dbReference type="RefSeq" id="WP_317470372.1">
    <property type="nucleotide sequence ID" value="NZ_JAWLKJ010000002.1"/>
</dbReference>
<keyword evidence="1" id="KW-1133">Transmembrane helix</keyword>
<feature type="transmembrane region" description="Helical" evidence="1">
    <location>
        <begin position="89"/>
        <end position="109"/>
    </location>
</feature>
<evidence type="ECO:0008006" key="4">
    <source>
        <dbReference type="Google" id="ProtNLM"/>
    </source>
</evidence>
<protein>
    <recommendedName>
        <fullName evidence="4">Integral membrane protein</fullName>
    </recommendedName>
</protein>
<dbReference type="EMBL" id="JAWLKJ010000002">
    <property type="protein sequence ID" value="MDV6299778.1"/>
    <property type="molecule type" value="Genomic_DNA"/>
</dbReference>
<name>A0AAE4QYZ5_9ACTN</name>
<evidence type="ECO:0000313" key="2">
    <source>
        <dbReference type="EMBL" id="MDV6299778.1"/>
    </source>
</evidence>
<keyword evidence="1" id="KW-0472">Membrane</keyword>
<evidence type="ECO:0000313" key="3">
    <source>
        <dbReference type="Proteomes" id="UP001185873"/>
    </source>
</evidence>
<dbReference type="AlphaFoldDB" id="A0AAE4QYZ5"/>
<feature type="transmembrane region" description="Helical" evidence="1">
    <location>
        <begin position="265"/>
        <end position="295"/>
    </location>
</feature>